<dbReference type="PROSITE" id="PS50109">
    <property type="entry name" value="HIS_KIN"/>
    <property type="match status" value="1"/>
</dbReference>
<feature type="transmembrane region" description="Helical" evidence="6">
    <location>
        <begin position="58"/>
        <end position="81"/>
    </location>
</feature>
<feature type="transmembrane region" description="Helical" evidence="6">
    <location>
        <begin position="102"/>
        <end position="119"/>
    </location>
</feature>
<dbReference type="Gene3D" id="3.40.50.2300">
    <property type="match status" value="1"/>
</dbReference>
<feature type="domain" description="Response regulatory" evidence="8">
    <location>
        <begin position="465"/>
        <end position="582"/>
    </location>
</feature>
<protein>
    <recommendedName>
        <fullName evidence="2">histidine kinase</fullName>
        <ecNumber evidence="2">2.7.13.3</ecNumber>
    </recommendedName>
</protein>
<feature type="domain" description="Histidine kinase" evidence="7">
    <location>
        <begin position="228"/>
        <end position="442"/>
    </location>
</feature>
<keyword evidence="6" id="KW-1133">Transmembrane helix</keyword>
<dbReference type="EC" id="2.7.13.3" evidence="2"/>
<dbReference type="CDD" id="cd00082">
    <property type="entry name" value="HisKA"/>
    <property type="match status" value="1"/>
</dbReference>
<dbReference type="PROSITE" id="PS50110">
    <property type="entry name" value="RESPONSE_REGULATORY"/>
    <property type="match status" value="1"/>
</dbReference>
<dbReference type="PANTHER" id="PTHR43047:SF9">
    <property type="entry name" value="HISTIDINE KINASE"/>
    <property type="match status" value="1"/>
</dbReference>
<dbReference type="GO" id="GO:0009927">
    <property type="term" value="F:histidine phosphotransfer kinase activity"/>
    <property type="evidence" value="ECO:0007669"/>
    <property type="project" value="TreeGrafter"/>
</dbReference>
<dbReference type="InterPro" id="IPR004358">
    <property type="entry name" value="Sig_transdc_His_kin-like_C"/>
</dbReference>
<dbReference type="InterPro" id="IPR003661">
    <property type="entry name" value="HisK_dim/P_dom"/>
</dbReference>
<dbReference type="FunFam" id="3.30.565.10:FF:000049">
    <property type="entry name" value="Two-component sensor histidine kinase"/>
    <property type="match status" value="1"/>
</dbReference>
<evidence type="ECO:0000256" key="1">
    <source>
        <dbReference type="ARBA" id="ARBA00000085"/>
    </source>
</evidence>
<evidence type="ECO:0000256" key="2">
    <source>
        <dbReference type="ARBA" id="ARBA00012438"/>
    </source>
</evidence>
<evidence type="ECO:0000256" key="4">
    <source>
        <dbReference type="ARBA" id="ARBA00022679"/>
    </source>
</evidence>
<dbReference type="SUPFAM" id="SSF52172">
    <property type="entry name" value="CheY-like"/>
    <property type="match status" value="1"/>
</dbReference>
<dbReference type="GO" id="GO:0000155">
    <property type="term" value="F:phosphorelay sensor kinase activity"/>
    <property type="evidence" value="ECO:0007669"/>
    <property type="project" value="InterPro"/>
</dbReference>
<keyword evidence="5 9" id="KW-0418">Kinase</keyword>
<dbReference type="SMART" id="SM00388">
    <property type="entry name" value="HisKA"/>
    <property type="match status" value="1"/>
</dbReference>
<sequence>MLKITKDTKQNNHDKYSKLVEYEQICLTYDQFPKLALLGITAPVILCVLFWNSVDQNYAVALTLISIFPLVLFPLYCGYLFKKAKPKIGEIQNWGKLLSLVYFLRSCIWAAPSVVFFVSNSLANQFTLLFMLSVVAVFNIISTAGYKPVFYSTIIILMLPITIRSLFDFTGFSIAYSVFILVLTLLFILFYRKLNQTFQNSIITGHEKTNLANELEKANLDKSRFLAAASHDLRQPLHAQGLYIAELKKIISDPKASKIITSLENSTNAMRTMFDTLLDISKLDAGVIKPDIQHFKLNTIFNELMLDFSGMALDKDLSFRIVDTAIIIKSDPILLSRIIRNFVLNAIKYTNKGGILLGCRRKNDNSVSIEILDTGIGITPDEQDKIFQEFLQLNNTERDRNKGLGLGLAIVKRLALLLNHPIMLQSQLHQGSNFSIVVPIGNEDKINLFEKTFPTKYNSDLIKLSVLIIDDDTAILEAMKWLLEDWGCTVHTAESEQEAINKIDTISNPPEIIIADYRLRENKTGVEAIKLINNRFKTEIPGIIITGDTSPTRIEEAESSGYKVLHKPLAPDKIRSLLSYYKNTKQLNNPIVELEEN</sequence>
<dbReference type="InterPro" id="IPR036097">
    <property type="entry name" value="HisK_dim/P_sf"/>
</dbReference>
<dbReference type="Gene3D" id="3.30.565.10">
    <property type="entry name" value="Histidine kinase-like ATPase, C-terminal domain"/>
    <property type="match status" value="1"/>
</dbReference>
<dbReference type="InterPro" id="IPR036890">
    <property type="entry name" value="HATPase_C_sf"/>
</dbReference>
<organism evidence="9">
    <name type="scientific">hydrothermal vent metagenome</name>
    <dbReference type="NCBI Taxonomy" id="652676"/>
    <lineage>
        <taxon>unclassified sequences</taxon>
        <taxon>metagenomes</taxon>
        <taxon>ecological metagenomes</taxon>
    </lineage>
</organism>
<feature type="transmembrane region" description="Helical" evidence="6">
    <location>
        <begin position="173"/>
        <end position="191"/>
    </location>
</feature>
<dbReference type="CDD" id="cd00156">
    <property type="entry name" value="REC"/>
    <property type="match status" value="1"/>
</dbReference>
<gene>
    <name evidence="9" type="ORF">MNBD_GAMMA22-1055</name>
</gene>
<evidence type="ECO:0000259" key="7">
    <source>
        <dbReference type="PROSITE" id="PS50109"/>
    </source>
</evidence>
<dbReference type="AlphaFoldDB" id="A0A3B1A7B3"/>
<proteinExistence type="predicted"/>
<dbReference type="InterPro" id="IPR005467">
    <property type="entry name" value="His_kinase_dom"/>
</dbReference>
<reference evidence="9" key="1">
    <citation type="submission" date="2018-06" db="EMBL/GenBank/DDBJ databases">
        <authorList>
            <person name="Zhirakovskaya E."/>
        </authorList>
    </citation>
    <scope>NUCLEOTIDE SEQUENCE</scope>
</reference>
<evidence type="ECO:0000259" key="8">
    <source>
        <dbReference type="PROSITE" id="PS50110"/>
    </source>
</evidence>
<dbReference type="InterPro" id="IPR003594">
    <property type="entry name" value="HATPase_dom"/>
</dbReference>
<keyword evidence="6" id="KW-0812">Transmembrane</keyword>
<dbReference type="PANTHER" id="PTHR43047">
    <property type="entry name" value="TWO-COMPONENT HISTIDINE PROTEIN KINASE"/>
    <property type="match status" value="1"/>
</dbReference>
<dbReference type="Pfam" id="PF00512">
    <property type="entry name" value="HisKA"/>
    <property type="match status" value="1"/>
</dbReference>
<dbReference type="Pfam" id="PF00072">
    <property type="entry name" value="Response_reg"/>
    <property type="match status" value="1"/>
</dbReference>
<dbReference type="SMART" id="SM00387">
    <property type="entry name" value="HATPase_c"/>
    <property type="match status" value="1"/>
</dbReference>
<evidence type="ECO:0000256" key="3">
    <source>
        <dbReference type="ARBA" id="ARBA00022553"/>
    </source>
</evidence>
<evidence type="ECO:0000256" key="5">
    <source>
        <dbReference type="ARBA" id="ARBA00022777"/>
    </source>
</evidence>
<dbReference type="EMBL" id="UOFS01000042">
    <property type="protein sequence ID" value="VAW99961.1"/>
    <property type="molecule type" value="Genomic_DNA"/>
</dbReference>
<dbReference type="SUPFAM" id="SSF47384">
    <property type="entry name" value="Homodimeric domain of signal transducing histidine kinase"/>
    <property type="match status" value="1"/>
</dbReference>
<dbReference type="Gene3D" id="1.10.287.130">
    <property type="match status" value="1"/>
</dbReference>
<keyword evidence="4" id="KW-0808">Transferase</keyword>
<dbReference type="GO" id="GO:0005886">
    <property type="term" value="C:plasma membrane"/>
    <property type="evidence" value="ECO:0007669"/>
    <property type="project" value="TreeGrafter"/>
</dbReference>
<keyword evidence="6" id="KW-0472">Membrane</keyword>
<evidence type="ECO:0000313" key="9">
    <source>
        <dbReference type="EMBL" id="VAW99961.1"/>
    </source>
</evidence>
<dbReference type="InterPro" id="IPR011006">
    <property type="entry name" value="CheY-like_superfamily"/>
</dbReference>
<dbReference type="SUPFAM" id="SSF55874">
    <property type="entry name" value="ATPase domain of HSP90 chaperone/DNA topoisomerase II/histidine kinase"/>
    <property type="match status" value="1"/>
</dbReference>
<dbReference type="InterPro" id="IPR001789">
    <property type="entry name" value="Sig_transdc_resp-reg_receiver"/>
</dbReference>
<feature type="transmembrane region" description="Helical" evidence="6">
    <location>
        <begin position="35"/>
        <end position="52"/>
    </location>
</feature>
<evidence type="ECO:0000256" key="6">
    <source>
        <dbReference type="SAM" id="Phobius"/>
    </source>
</evidence>
<name>A0A3B1A7B3_9ZZZZ</name>
<accession>A0A3B1A7B3</accession>
<comment type="catalytic activity">
    <reaction evidence="1">
        <text>ATP + protein L-histidine = ADP + protein N-phospho-L-histidine.</text>
        <dbReference type="EC" id="2.7.13.3"/>
    </reaction>
</comment>
<dbReference type="SMART" id="SM00448">
    <property type="entry name" value="REC"/>
    <property type="match status" value="1"/>
</dbReference>
<dbReference type="Pfam" id="PF02518">
    <property type="entry name" value="HATPase_c"/>
    <property type="match status" value="1"/>
</dbReference>
<dbReference type="PRINTS" id="PR00344">
    <property type="entry name" value="BCTRLSENSOR"/>
</dbReference>
<keyword evidence="3" id="KW-0597">Phosphoprotein</keyword>